<reference evidence="1" key="1">
    <citation type="submission" date="2018-02" db="EMBL/GenBank/DDBJ databases">
        <title>Rhizophora mucronata_Transcriptome.</title>
        <authorList>
            <person name="Meera S.P."/>
            <person name="Sreeshan A."/>
            <person name="Augustine A."/>
        </authorList>
    </citation>
    <scope>NUCLEOTIDE SEQUENCE</scope>
    <source>
        <tissue evidence="1">Leaf</tissue>
    </source>
</reference>
<accession>A0A2P2Q537</accession>
<proteinExistence type="predicted"/>
<dbReference type="AlphaFoldDB" id="A0A2P2Q537"/>
<sequence>MKHFTIHKLALCLVLFGCGGRTVLFLLGPRNAICPEL</sequence>
<protein>
    <submittedName>
        <fullName evidence="1">Uncharacterized protein</fullName>
    </submittedName>
</protein>
<evidence type="ECO:0000313" key="1">
    <source>
        <dbReference type="EMBL" id="MBX62088.1"/>
    </source>
</evidence>
<dbReference type="EMBL" id="GGEC01081604">
    <property type="protein sequence ID" value="MBX62088.1"/>
    <property type="molecule type" value="Transcribed_RNA"/>
</dbReference>
<organism evidence="1">
    <name type="scientific">Rhizophora mucronata</name>
    <name type="common">Asiatic mangrove</name>
    <dbReference type="NCBI Taxonomy" id="61149"/>
    <lineage>
        <taxon>Eukaryota</taxon>
        <taxon>Viridiplantae</taxon>
        <taxon>Streptophyta</taxon>
        <taxon>Embryophyta</taxon>
        <taxon>Tracheophyta</taxon>
        <taxon>Spermatophyta</taxon>
        <taxon>Magnoliopsida</taxon>
        <taxon>eudicotyledons</taxon>
        <taxon>Gunneridae</taxon>
        <taxon>Pentapetalae</taxon>
        <taxon>rosids</taxon>
        <taxon>fabids</taxon>
        <taxon>Malpighiales</taxon>
        <taxon>Rhizophoraceae</taxon>
        <taxon>Rhizophora</taxon>
    </lineage>
</organism>
<name>A0A2P2Q537_RHIMU</name>